<dbReference type="Pfam" id="PF22813">
    <property type="entry name" value="TcaA_2nd"/>
    <property type="match status" value="1"/>
</dbReference>
<evidence type="ECO:0000313" key="6">
    <source>
        <dbReference type="Proteomes" id="UP000538955"/>
    </source>
</evidence>
<keyword evidence="2" id="KW-0812">Transmembrane</keyword>
<evidence type="ECO:0000313" key="4">
    <source>
        <dbReference type="EMBL" id="NMK54882.1"/>
    </source>
</evidence>
<evidence type="ECO:0000313" key="7">
    <source>
        <dbReference type="Proteomes" id="UP000550736"/>
    </source>
</evidence>
<dbReference type="EMBL" id="JABBLX010000023">
    <property type="protein sequence ID" value="NMK98007.1"/>
    <property type="molecule type" value="Genomic_DNA"/>
</dbReference>
<feature type="transmembrane region" description="Helical" evidence="2">
    <location>
        <begin position="59"/>
        <end position="80"/>
    </location>
</feature>
<dbReference type="Proteomes" id="UP000538955">
    <property type="component" value="Unassembled WGS sequence"/>
</dbReference>
<dbReference type="Proteomes" id="UP000550736">
    <property type="component" value="Unassembled WGS sequence"/>
</dbReference>
<dbReference type="RefSeq" id="WP_030059093.1">
    <property type="nucleotide sequence ID" value="NZ_AP014956.1"/>
</dbReference>
<dbReference type="EMBL" id="JABBMI010000069">
    <property type="protein sequence ID" value="NMK54882.1"/>
    <property type="molecule type" value="Genomic_DNA"/>
</dbReference>
<feature type="compositionally biased region" description="Basic and acidic residues" evidence="1">
    <location>
        <begin position="362"/>
        <end position="389"/>
    </location>
</feature>
<reference evidence="6 7" key="1">
    <citation type="submission" date="2020-04" db="EMBL/GenBank/DDBJ databases">
        <title>The Epidemiology and Molecular Characteristics of Linezolid-Resistant Staphylococcus capitis in Huashan Hospital, Shanghai.</title>
        <authorList>
            <person name="Ding L."/>
            <person name="Li P."/>
            <person name="Yang Y."/>
            <person name="Lin D."/>
            <person name="Xu X."/>
        </authorList>
    </citation>
    <scope>NUCLEOTIDE SEQUENCE [LARGE SCALE GENOMIC DNA]</scope>
    <source>
        <strain evidence="5 7">12-86</strain>
        <strain evidence="4 6">17-84</strain>
    </source>
</reference>
<dbReference type="AlphaFoldDB" id="A0A7X9WB97"/>
<dbReference type="PANTHER" id="PTHR40038:SF1">
    <property type="entry name" value="MEMBRANE-ASSOCIATED PROTEIN TCAA"/>
    <property type="match status" value="1"/>
</dbReference>
<proteinExistence type="predicted"/>
<evidence type="ECO:0000256" key="1">
    <source>
        <dbReference type="SAM" id="MobiDB-lite"/>
    </source>
</evidence>
<comment type="caution">
    <text evidence="5">The sequence shown here is derived from an EMBL/GenBank/DDBJ whole genome shotgun (WGS) entry which is preliminary data.</text>
</comment>
<dbReference type="PANTHER" id="PTHR40038">
    <property type="entry name" value="MEMBRANE-ASSOCIATED PROTEIN TCAA"/>
    <property type="match status" value="1"/>
</dbReference>
<keyword evidence="2" id="KW-0472">Membrane</keyword>
<evidence type="ECO:0000313" key="5">
    <source>
        <dbReference type="EMBL" id="NMK98007.1"/>
    </source>
</evidence>
<protein>
    <submittedName>
        <fullName evidence="5">Zinc ribbon domain-containing protein</fullName>
    </submittedName>
</protein>
<gene>
    <name evidence="5" type="ORF">HHM13_07865</name>
    <name evidence="4" type="ORF">HHM24_09120</name>
</gene>
<name>A0A7X9WB97_STACP</name>
<feature type="region of interest" description="Disordered" evidence="1">
    <location>
        <begin position="342"/>
        <end position="405"/>
    </location>
</feature>
<organism evidence="5 7">
    <name type="scientific">Staphylococcus capitis</name>
    <dbReference type="NCBI Taxonomy" id="29388"/>
    <lineage>
        <taxon>Bacteria</taxon>
        <taxon>Bacillati</taxon>
        <taxon>Bacillota</taxon>
        <taxon>Bacilli</taxon>
        <taxon>Bacillales</taxon>
        <taxon>Staphylococcaceae</taxon>
        <taxon>Staphylococcus</taxon>
    </lineage>
</organism>
<dbReference type="InterPro" id="IPR054529">
    <property type="entry name" value="TcaA_2nd"/>
</dbReference>
<evidence type="ECO:0000256" key="2">
    <source>
        <dbReference type="SAM" id="Phobius"/>
    </source>
</evidence>
<keyword evidence="2" id="KW-1133">Transmembrane helix</keyword>
<keyword evidence="6" id="KW-1185">Reference proteome</keyword>
<feature type="domain" description="TcaA second" evidence="3">
    <location>
        <begin position="86"/>
        <end position="185"/>
    </location>
</feature>
<sequence length="484" mass="55659">MRFCKYCGNPLNPNHKVCTRCGKPTGYSEQSMSRNDVRLPYPPGRYSDAYQFKKPNKPLIIISILVAVIAITLISVFIFLKHQLSPEQSVDQISDALKKEDHRQLSKLLTSDGKKLNDNQAHAYLRFLKNEGKLNELSQDLKDSLKNLKTSKAKTHTISINQLAIIKIEKNGKRFGVFDHYTFNIPKYSIAMYSHDDGKINYDYNGQTHTINLKKDESVEVGTFPLGNYQLDAKKQVGNQTFKGNITILMTPARSIVKENFKEKRFMIKPNHTYKVNDIKLFINNKVDERFDENKVYGPYNSNDNIMVHLEGKIGKHTVKTNSERVGLPEGTEEYKTIELSFNSEEINKYEDESNESDDSSGSDKDDKEKKDRDDGDKGTSEDHKSKEDEDKEDKEDNTEKRVKADLTQTEAINIIKKYENDKFESKDYSFELQPYQSSGENIVKVKNNKGKLVYTYRINTPIKFIYKTDSDNNYISSGVYEGI</sequence>
<evidence type="ECO:0000259" key="3">
    <source>
        <dbReference type="Pfam" id="PF22813"/>
    </source>
</evidence>
<accession>A0A7X9WB97</accession>